<dbReference type="EMBL" id="JACVVK020000342">
    <property type="protein sequence ID" value="KAK7477718.1"/>
    <property type="molecule type" value="Genomic_DNA"/>
</dbReference>
<organism evidence="1 2">
    <name type="scientific">Batillaria attramentaria</name>
    <dbReference type="NCBI Taxonomy" id="370345"/>
    <lineage>
        <taxon>Eukaryota</taxon>
        <taxon>Metazoa</taxon>
        <taxon>Spiralia</taxon>
        <taxon>Lophotrochozoa</taxon>
        <taxon>Mollusca</taxon>
        <taxon>Gastropoda</taxon>
        <taxon>Caenogastropoda</taxon>
        <taxon>Sorbeoconcha</taxon>
        <taxon>Cerithioidea</taxon>
        <taxon>Batillariidae</taxon>
        <taxon>Batillaria</taxon>
    </lineage>
</organism>
<protein>
    <submittedName>
        <fullName evidence="1">Uncharacterized protein</fullName>
    </submittedName>
</protein>
<sequence>MHRRAPALCCRDQLPVAAAWRLCFSGGKEVREEVLIFAAQSARLVRCVLRSMRNENERGRRRQCVNSWARWVKRPGNWQMSCRALSQNV</sequence>
<reference evidence="1 2" key="1">
    <citation type="journal article" date="2023" name="Sci. Data">
        <title>Genome assembly of the Korean intertidal mud-creeper Batillaria attramentaria.</title>
        <authorList>
            <person name="Patra A.K."/>
            <person name="Ho P.T."/>
            <person name="Jun S."/>
            <person name="Lee S.J."/>
            <person name="Kim Y."/>
            <person name="Won Y.J."/>
        </authorList>
    </citation>
    <scope>NUCLEOTIDE SEQUENCE [LARGE SCALE GENOMIC DNA]</scope>
    <source>
        <strain evidence="1">Wonlab-2016</strain>
    </source>
</reference>
<dbReference type="Proteomes" id="UP001519460">
    <property type="component" value="Unassembled WGS sequence"/>
</dbReference>
<evidence type="ECO:0000313" key="1">
    <source>
        <dbReference type="EMBL" id="KAK7477718.1"/>
    </source>
</evidence>
<evidence type="ECO:0000313" key="2">
    <source>
        <dbReference type="Proteomes" id="UP001519460"/>
    </source>
</evidence>
<gene>
    <name evidence="1" type="ORF">BaRGS_00031006</name>
</gene>
<proteinExistence type="predicted"/>
<name>A0ABD0JT21_9CAEN</name>
<comment type="caution">
    <text evidence="1">The sequence shown here is derived from an EMBL/GenBank/DDBJ whole genome shotgun (WGS) entry which is preliminary data.</text>
</comment>
<dbReference type="AlphaFoldDB" id="A0ABD0JT21"/>
<keyword evidence="2" id="KW-1185">Reference proteome</keyword>
<accession>A0ABD0JT21</accession>